<evidence type="ECO:0000313" key="3">
    <source>
        <dbReference type="EMBL" id="CAA6805765.1"/>
    </source>
</evidence>
<dbReference type="SMART" id="SM00422">
    <property type="entry name" value="HTH_MERR"/>
    <property type="match status" value="1"/>
</dbReference>
<dbReference type="Gene3D" id="1.10.1660.10">
    <property type="match status" value="1"/>
</dbReference>
<evidence type="ECO:0000259" key="2">
    <source>
        <dbReference type="PROSITE" id="PS50937"/>
    </source>
</evidence>
<dbReference type="GO" id="GO:0003677">
    <property type="term" value="F:DNA binding"/>
    <property type="evidence" value="ECO:0007669"/>
    <property type="project" value="UniProtKB-KW"/>
</dbReference>
<reference evidence="3" key="1">
    <citation type="submission" date="2020-01" db="EMBL/GenBank/DDBJ databases">
        <authorList>
            <person name="Meier V. D."/>
            <person name="Meier V D."/>
        </authorList>
    </citation>
    <scope>NUCLEOTIDE SEQUENCE</scope>
    <source>
        <strain evidence="3">HLG_WM_MAG_09</strain>
    </source>
</reference>
<dbReference type="InterPro" id="IPR000551">
    <property type="entry name" value="MerR-type_HTH_dom"/>
</dbReference>
<dbReference type="PROSITE" id="PS50937">
    <property type="entry name" value="HTH_MERR_2"/>
    <property type="match status" value="1"/>
</dbReference>
<dbReference type="InterPro" id="IPR009061">
    <property type="entry name" value="DNA-bd_dom_put_sf"/>
</dbReference>
<dbReference type="CDD" id="cd04776">
    <property type="entry name" value="HTH_GnyR"/>
    <property type="match status" value="1"/>
</dbReference>
<organism evidence="3">
    <name type="scientific">uncultured Thiotrichaceae bacterium</name>
    <dbReference type="NCBI Taxonomy" id="298394"/>
    <lineage>
        <taxon>Bacteria</taxon>
        <taxon>Pseudomonadati</taxon>
        <taxon>Pseudomonadota</taxon>
        <taxon>Gammaproteobacteria</taxon>
        <taxon>Thiotrichales</taxon>
        <taxon>Thiotrichaceae</taxon>
        <taxon>environmental samples</taxon>
    </lineage>
</organism>
<gene>
    <name evidence="3" type="ORF">HELGO_WM30817</name>
</gene>
<dbReference type="EMBL" id="CACVAT010000086">
    <property type="protein sequence ID" value="CAA6805765.1"/>
    <property type="molecule type" value="Genomic_DNA"/>
</dbReference>
<sequence length="129" mass="15050">MNQLITISELGDELVVSARTIRFYEDKGLLKPQRVGSNRAYNYKDRARMKLILRGKRLGFSLDEIKEYIDLYDADLGPMQHEQISFLLGRVNERKEALIKQQNDLQEMLGELAGIADECQNMLERNRFK</sequence>
<dbReference type="AlphaFoldDB" id="A0A6S6SDP3"/>
<keyword evidence="1" id="KW-0238">DNA-binding</keyword>
<proteinExistence type="predicted"/>
<dbReference type="PANTHER" id="PTHR30204">
    <property type="entry name" value="REDOX-CYCLING DRUG-SENSING TRANSCRIPTIONAL ACTIVATOR SOXR"/>
    <property type="match status" value="1"/>
</dbReference>
<dbReference type="Pfam" id="PF13411">
    <property type="entry name" value="MerR_1"/>
    <property type="match status" value="1"/>
</dbReference>
<protein>
    <submittedName>
        <fullName evidence="3">Predicted transcriptional regulator LiuR of leucine degradation pathway, MerR family</fullName>
    </submittedName>
</protein>
<dbReference type="SUPFAM" id="SSF46955">
    <property type="entry name" value="Putative DNA-binding domain"/>
    <property type="match status" value="1"/>
</dbReference>
<dbReference type="GO" id="GO:0003700">
    <property type="term" value="F:DNA-binding transcription factor activity"/>
    <property type="evidence" value="ECO:0007669"/>
    <property type="project" value="InterPro"/>
</dbReference>
<accession>A0A6S6SDP3</accession>
<dbReference type="PANTHER" id="PTHR30204:SF58">
    <property type="entry name" value="HTH-TYPE TRANSCRIPTIONAL REGULATOR YFMP"/>
    <property type="match status" value="1"/>
</dbReference>
<dbReference type="InterPro" id="IPR047057">
    <property type="entry name" value="MerR_fam"/>
</dbReference>
<evidence type="ECO:0000256" key="1">
    <source>
        <dbReference type="ARBA" id="ARBA00023125"/>
    </source>
</evidence>
<name>A0A6S6SDP3_9GAMM</name>
<feature type="domain" description="HTH merR-type" evidence="2">
    <location>
        <begin position="4"/>
        <end position="71"/>
    </location>
</feature>